<evidence type="ECO:0000313" key="9">
    <source>
        <dbReference type="Proteomes" id="UP001054889"/>
    </source>
</evidence>
<evidence type="ECO:0000256" key="6">
    <source>
        <dbReference type="ARBA" id="ARBA00023004"/>
    </source>
</evidence>
<dbReference type="PANTHER" id="PTHR47946">
    <property type="entry name" value="CYTOCHROME P450 78A7-RELATED"/>
    <property type="match status" value="1"/>
</dbReference>
<comment type="caution">
    <text evidence="8">The sequence shown here is derived from an EMBL/GenBank/DDBJ whole genome shotgun (WGS) entry which is preliminary data.</text>
</comment>
<dbReference type="GO" id="GO:0020037">
    <property type="term" value="F:heme binding"/>
    <property type="evidence" value="ECO:0007669"/>
    <property type="project" value="InterPro"/>
</dbReference>
<keyword evidence="4" id="KW-0479">Metal-binding</keyword>
<reference evidence="8" key="1">
    <citation type="journal article" date="2018" name="DNA Res.">
        <title>Multiple hybrid de novo genome assembly of finger millet, an orphan allotetraploid crop.</title>
        <authorList>
            <person name="Hatakeyama M."/>
            <person name="Aluri S."/>
            <person name="Balachadran M.T."/>
            <person name="Sivarajan S.R."/>
            <person name="Patrignani A."/>
            <person name="Gruter S."/>
            <person name="Poveda L."/>
            <person name="Shimizu-Inatsugi R."/>
            <person name="Baeten J."/>
            <person name="Francoijs K.J."/>
            <person name="Nataraja K.N."/>
            <person name="Reddy Y.A.N."/>
            <person name="Phadnis S."/>
            <person name="Ravikumar R.L."/>
            <person name="Schlapbach R."/>
            <person name="Sreeman S.M."/>
            <person name="Shimizu K.K."/>
        </authorList>
    </citation>
    <scope>NUCLEOTIDE SEQUENCE</scope>
</reference>
<evidence type="ECO:0000256" key="1">
    <source>
        <dbReference type="ARBA" id="ARBA00001971"/>
    </source>
</evidence>
<evidence type="ECO:0000313" key="8">
    <source>
        <dbReference type="EMBL" id="GJN32796.1"/>
    </source>
</evidence>
<dbReference type="SUPFAM" id="SSF48264">
    <property type="entry name" value="Cytochrome P450"/>
    <property type="match status" value="1"/>
</dbReference>
<evidence type="ECO:0000256" key="4">
    <source>
        <dbReference type="ARBA" id="ARBA00022723"/>
    </source>
</evidence>
<evidence type="ECO:0000256" key="7">
    <source>
        <dbReference type="ARBA" id="ARBA00023033"/>
    </source>
</evidence>
<protein>
    <submittedName>
        <fullName evidence="8">Uncharacterized protein</fullName>
    </submittedName>
</protein>
<keyword evidence="6" id="KW-0408">Iron</keyword>
<comment type="cofactor">
    <cofactor evidence="1">
        <name>heme</name>
        <dbReference type="ChEBI" id="CHEBI:30413"/>
    </cofactor>
</comment>
<comment type="similarity">
    <text evidence="2">Belongs to the cytochrome P450 family.</text>
</comment>
<name>A0AAV5FCT8_ELECO</name>
<accession>A0AAV5FCT8</accession>
<evidence type="ECO:0000256" key="5">
    <source>
        <dbReference type="ARBA" id="ARBA00023002"/>
    </source>
</evidence>
<gene>
    <name evidence="8" type="primary">gb21326</name>
    <name evidence="8" type="ORF">PR202_gb21326</name>
</gene>
<organism evidence="8 9">
    <name type="scientific">Eleusine coracana subsp. coracana</name>
    <dbReference type="NCBI Taxonomy" id="191504"/>
    <lineage>
        <taxon>Eukaryota</taxon>
        <taxon>Viridiplantae</taxon>
        <taxon>Streptophyta</taxon>
        <taxon>Embryophyta</taxon>
        <taxon>Tracheophyta</taxon>
        <taxon>Spermatophyta</taxon>
        <taxon>Magnoliopsida</taxon>
        <taxon>Liliopsida</taxon>
        <taxon>Poales</taxon>
        <taxon>Poaceae</taxon>
        <taxon>PACMAD clade</taxon>
        <taxon>Chloridoideae</taxon>
        <taxon>Cynodonteae</taxon>
        <taxon>Eleusininae</taxon>
        <taxon>Eleusine</taxon>
    </lineage>
</organism>
<evidence type="ECO:0000256" key="3">
    <source>
        <dbReference type="ARBA" id="ARBA00022617"/>
    </source>
</evidence>
<keyword evidence="9" id="KW-1185">Reference proteome</keyword>
<dbReference type="InterPro" id="IPR051996">
    <property type="entry name" value="Cytochrome_P450_78A"/>
</dbReference>
<keyword evidence="7" id="KW-0503">Monooxygenase</keyword>
<dbReference type="InterPro" id="IPR036396">
    <property type="entry name" value="Cyt_P450_sf"/>
</dbReference>
<dbReference type="AlphaFoldDB" id="A0AAV5FCT8"/>
<reference evidence="8" key="2">
    <citation type="submission" date="2021-12" db="EMBL/GenBank/DDBJ databases">
        <title>Resequencing data analysis of finger millet.</title>
        <authorList>
            <person name="Hatakeyama M."/>
            <person name="Aluri S."/>
            <person name="Balachadran M.T."/>
            <person name="Sivarajan S.R."/>
            <person name="Poveda L."/>
            <person name="Shimizu-Inatsugi R."/>
            <person name="Schlapbach R."/>
            <person name="Sreeman S.M."/>
            <person name="Shimizu K.K."/>
        </authorList>
    </citation>
    <scope>NUCLEOTIDE SEQUENCE</scope>
</reference>
<keyword evidence="3" id="KW-0349">Heme</keyword>
<dbReference type="GO" id="GO:0016705">
    <property type="term" value="F:oxidoreductase activity, acting on paired donors, with incorporation or reduction of molecular oxygen"/>
    <property type="evidence" value="ECO:0007669"/>
    <property type="project" value="InterPro"/>
</dbReference>
<dbReference type="Gene3D" id="1.10.630.10">
    <property type="entry name" value="Cytochrome P450"/>
    <property type="match status" value="1"/>
</dbReference>
<proteinExistence type="inferred from homology"/>
<dbReference type="Proteomes" id="UP001054889">
    <property type="component" value="Unassembled WGS sequence"/>
</dbReference>
<evidence type="ECO:0000256" key="2">
    <source>
        <dbReference type="ARBA" id="ARBA00010617"/>
    </source>
</evidence>
<keyword evidence="5" id="KW-0560">Oxidoreductase</keyword>
<dbReference type="GO" id="GO:0004497">
    <property type="term" value="F:monooxygenase activity"/>
    <property type="evidence" value="ECO:0007669"/>
    <property type="project" value="UniProtKB-KW"/>
</dbReference>
<dbReference type="PANTHER" id="PTHR47946:SF14">
    <property type="entry name" value="CYTOCHROME P450 FAMILY PROTEIN"/>
    <property type="match status" value="1"/>
</dbReference>
<dbReference type="GO" id="GO:0005506">
    <property type="term" value="F:iron ion binding"/>
    <property type="evidence" value="ECO:0007669"/>
    <property type="project" value="InterPro"/>
</dbReference>
<sequence>MMNMWSIAHGATIWAAEPETFRPERFQEEEVSVLGSDFRSAPYAAPARARRWRSPPPTSGLWLAQLLQKFEWRSRWCARPSLGPDQKLLGPESEDFFLSLREDYISRNSD</sequence>
<dbReference type="EMBL" id="BQKI01000084">
    <property type="protein sequence ID" value="GJN32796.1"/>
    <property type="molecule type" value="Genomic_DNA"/>
</dbReference>